<dbReference type="SMART" id="SM00448">
    <property type="entry name" value="REC"/>
    <property type="match status" value="1"/>
</dbReference>
<dbReference type="PANTHER" id="PTHR45566:SF2">
    <property type="entry name" value="NARL SUBFAMILY"/>
    <property type="match status" value="1"/>
</dbReference>
<proteinExistence type="predicted"/>
<dbReference type="Proteomes" id="UP000249134">
    <property type="component" value="Chromosome 1"/>
</dbReference>
<keyword evidence="4" id="KW-1185">Reference proteome</keyword>
<protein>
    <submittedName>
        <fullName evidence="3">Two-component response regulator DesR</fullName>
    </submittedName>
</protein>
<reference evidence="3 4" key="1">
    <citation type="submission" date="2018-06" db="EMBL/GenBank/DDBJ databases">
        <authorList>
            <consortium name="Pathogen Informatics"/>
            <person name="Doyle S."/>
        </authorList>
    </citation>
    <scope>NUCLEOTIDE SEQUENCE [LARGE SCALE GENOMIC DNA]</scope>
    <source>
        <strain evidence="3 4">NCTC4824</strain>
    </source>
</reference>
<dbReference type="Gene3D" id="3.40.50.2300">
    <property type="match status" value="1"/>
</dbReference>
<accession>A0A2X4ZDG2</accession>
<evidence type="ECO:0000256" key="1">
    <source>
        <dbReference type="PROSITE-ProRule" id="PRU00169"/>
    </source>
</evidence>
<gene>
    <name evidence="3" type="primary">desR_2</name>
    <name evidence="3" type="ORF">NCTC4824_02222</name>
</gene>
<dbReference type="InterPro" id="IPR001789">
    <property type="entry name" value="Sig_transdc_resp-reg_receiver"/>
</dbReference>
<dbReference type="PROSITE" id="PS50110">
    <property type="entry name" value="RESPONSE_REGULATORY"/>
    <property type="match status" value="1"/>
</dbReference>
<dbReference type="KEGG" id="blen:NCTC4824_02222"/>
<dbReference type="CDD" id="cd19930">
    <property type="entry name" value="REC_DesR-like"/>
    <property type="match status" value="1"/>
</dbReference>
<dbReference type="Pfam" id="PF00072">
    <property type="entry name" value="Response_reg"/>
    <property type="match status" value="1"/>
</dbReference>
<dbReference type="SUPFAM" id="SSF52172">
    <property type="entry name" value="CheY-like"/>
    <property type="match status" value="1"/>
</dbReference>
<sequence>MIRIVIAEKQPMMLGALGSLINLEEDMVVVGKASNGEEAISLIQQLQPDICIIDNEMHNKSAMEVAEELNGQSCKIIILTTFARSGFVQQAKKVNVKGYFLKDNPSQELANSIRLIHSGSLIFAPEPTNGENQETIPNDPKLEVMTNKRNVLRSSDKSKYIRNYFSLLLDKIEIPNRKKMLKQSHKKDWFK</sequence>
<feature type="domain" description="Response regulatory" evidence="2">
    <location>
        <begin position="3"/>
        <end position="117"/>
    </location>
</feature>
<name>A0A2X4ZDG2_LEDLE</name>
<dbReference type="InterPro" id="IPR011006">
    <property type="entry name" value="CheY-like_superfamily"/>
</dbReference>
<dbReference type="PANTHER" id="PTHR45566">
    <property type="entry name" value="HTH-TYPE TRANSCRIPTIONAL REGULATOR YHJB-RELATED"/>
    <property type="match status" value="1"/>
</dbReference>
<evidence type="ECO:0000259" key="2">
    <source>
        <dbReference type="PROSITE" id="PS50110"/>
    </source>
</evidence>
<dbReference type="EMBL" id="LS483476">
    <property type="protein sequence ID" value="SQI58514.1"/>
    <property type="molecule type" value="Genomic_DNA"/>
</dbReference>
<organism evidence="3 4">
    <name type="scientific">Lederbergia lenta</name>
    <name type="common">Bacillus lentus</name>
    <dbReference type="NCBI Taxonomy" id="1467"/>
    <lineage>
        <taxon>Bacteria</taxon>
        <taxon>Bacillati</taxon>
        <taxon>Bacillota</taxon>
        <taxon>Bacilli</taxon>
        <taxon>Bacillales</taxon>
        <taxon>Bacillaceae</taxon>
        <taxon>Lederbergia</taxon>
    </lineage>
</organism>
<dbReference type="GO" id="GO:0000160">
    <property type="term" value="P:phosphorelay signal transduction system"/>
    <property type="evidence" value="ECO:0007669"/>
    <property type="project" value="InterPro"/>
</dbReference>
<keyword evidence="1" id="KW-0597">Phosphoprotein</keyword>
<dbReference type="InterPro" id="IPR051015">
    <property type="entry name" value="EvgA-like"/>
</dbReference>
<evidence type="ECO:0000313" key="4">
    <source>
        <dbReference type="Proteomes" id="UP000249134"/>
    </source>
</evidence>
<dbReference type="AlphaFoldDB" id="A0A2X4ZDG2"/>
<feature type="modified residue" description="4-aspartylphosphate" evidence="1">
    <location>
        <position position="54"/>
    </location>
</feature>
<dbReference type="STRING" id="1348624.GCA_001591545_01276"/>
<dbReference type="RefSeq" id="WP_066138467.1">
    <property type="nucleotide sequence ID" value="NZ_CBCSGM010000001.1"/>
</dbReference>
<evidence type="ECO:0000313" key="3">
    <source>
        <dbReference type="EMBL" id="SQI58514.1"/>
    </source>
</evidence>